<feature type="transmembrane region" description="Helical" evidence="7">
    <location>
        <begin position="38"/>
        <end position="57"/>
    </location>
</feature>
<keyword evidence="9" id="KW-1185">Reference proteome</keyword>
<keyword evidence="5 7" id="KW-1133">Transmembrane helix</keyword>
<evidence type="ECO:0000313" key="9">
    <source>
        <dbReference type="Proteomes" id="UP001610100"/>
    </source>
</evidence>
<reference evidence="8 9" key="1">
    <citation type="submission" date="2024-02" db="EMBL/GenBank/DDBJ databases">
        <title>A Gaetbulibacter species isolated from tidal flats and genomic insights of their niches.</title>
        <authorList>
            <person name="Ye Y."/>
        </authorList>
    </citation>
    <scope>NUCLEOTIDE SEQUENCE [LARGE SCALE GENOMIC DNA]</scope>
    <source>
        <strain evidence="8 9">KYW382</strain>
    </source>
</reference>
<dbReference type="Proteomes" id="UP001610100">
    <property type="component" value="Unassembled WGS sequence"/>
</dbReference>
<evidence type="ECO:0000256" key="6">
    <source>
        <dbReference type="ARBA" id="ARBA00023136"/>
    </source>
</evidence>
<dbReference type="NCBIfam" id="NF037982">
    <property type="entry name" value="Nramp_1"/>
    <property type="match status" value="1"/>
</dbReference>
<feature type="transmembrane region" description="Helical" evidence="7">
    <location>
        <begin position="78"/>
        <end position="99"/>
    </location>
</feature>
<feature type="transmembrane region" description="Helical" evidence="7">
    <location>
        <begin position="322"/>
        <end position="339"/>
    </location>
</feature>
<organism evidence="8 9">
    <name type="scientific">Gaetbulibacter aestuarii</name>
    <dbReference type="NCBI Taxonomy" id="1502358"/>
    <lineage>
        <taxon>Bacteria</taxon>
        <taxon>Pseudomonadati</taxon>
        <taxon>Bacteroidota</taxon>
        <taxon>Flavobacteriia</taxon>
        <taxon>Flavobacteriales</taxon>
        <taxon>Flavobacteriaceae</taxon>
        <taxon>Gaetbulibacter</taxon>
    </lineage>
</organism>
<dbReference type="EMBL" id="JBAWKB010000005">
    <property type="protein sequence ID" value="MFH6772862.1"/>
    <property type="molecule type" value="Genomic_DNA"/>
</dbReference>
<keyword evidence="4" id="KW-0769">Symport</keyword>
<keyword evidence="3 7" id="KW-0812">Transmembrane</keyword>
<feature type="transmembrane region" description="Helical" evidence="7">
    <location>
        <begin position="345"/>
        <end position="368"/>
    </location>
</feature>
<evidence type="ECO:0000256" key="7">
    <source>
        <dbReference type="SAM" id="Phobius"/>
    </source>
</evidence>
<feature type="transmembrane region" description="Helical" evidence="7">
    <location>
        <begin position="193"/>
        <end position="214"/>
    </location>
</feature>
<evidence type="ECO:0000256" key="1">
    <source>
        <dbReference type="ARBA" id="ARBA00004141"/>
    </source>
</evidence>
<name>A0ABW7N3S4_9FLAO</name>
<protein>
    <submittedName>
        <fullName evidence="8">Nramp family divalent metal transporter</fullName>
    </submittedName>
</protein>
<comment type="subcellular location">
    <subcellularLocation>
        <location evidence="1">Membrane</location>
        <topology evidence="1">Multi-pass membrane protein</topology>
    </subcellularLocation>
</comment>
<keyword evidence="6 7" id="KW-0472">Membrane</keyword>
<dbReference type="PANTHER" id="PTHR11706">
    <property type="entry name" value="SOLUTE CARRIER PROTEIN FAMILY 11 MEMBER"/>
    <property type="match status" value="1"/>
</dbReference>
<feature type="transmembrane region" description="Helical" evidence="7">
    <location>
        <begin position="380"/>
        <end position="401"/>
    </location>
</feature>
<feature type="transmembrane region" description="Helical" evidence="7">
    <location>
        <begin position="119"/>
        <end position="144"/>
    </location>
</feature>
<feature type="transmembrane region" description="Helical" evidence="7">
    <location>
        <begin position="235"/>
        <end position="255"/>
    </location>
</feature>
<sequence length="410" mass="44010">MLKWFKNIGPGPLVAAAFIGPGTVTTCTLAGVDFGYALLWAMVLAVFATVVLQEMSARIGLVTQKGISEIIKTEIQNPLLKFIAILLILSAIVIGNTAYEAGNISGAVLGLEAITGNSYIELGWFSFNVLSIIIGFLAFGLLYIGNYKTLEKVLMALVFFMSFAFIITAVITKPDVISILKGIFTPNLSHSKSLLTIIGLIGTTVVPYNIFLHAALVKNKWSSEKDLPYVRKDTLIAIILGGVVSMCIIISGAALQGNHIQDAAGLAQSLEPLFGINAKYFLALGLLAAGVTSAVTAPLAAAYVLCECLGWSTDLRSKRFRGVWMIIIILGVLSASLGYKSIDIIRFAQVANGILLPVIAVFLVWIVNKSKLLGQFKNTNIQNVFAVFILGISILLSLKTISSVFELNLF</sequence>
<accession>A0ABW7N3S4</accession>
<proteinExistence type="predicted"/>
<dbReference type="InterPro" id="IPR001046">
    <property type="entry name" value="NRAMP_fam"/>
</dbReference>
<dbReference type="PRINTS" id="PR00447">
    <property type="entry name" value="NATRESASSCMP"/>
</dbReference>
<feature type="transmembrane region" description="Helical" evidence="7">
    <location>
        <begin position="12"/>
        <end position="32"/>
    </location>
</feature>
<evidence type="ECO:0000256" key="3">
    <source>
        <dbReference type="ARBA" id="ARBA00022692"/>
    </source>
</evidence>
<feature type="transmembrane region" description="Helical" evidence="7">
    <location>
        <begin position="153"/>
        <end position="173"/>
    </location>
</feature>
<keyword evidence="2" id="KW-0813">Transport</keyword>
<feature type="transmembrane region" description="Helical" evidence="7">
    <location>
        <begin position="280"/>
        <end position="310"/>
    </location>
</feature>
<comment type="caution">
    <text evidence="8">The sequence shown here is derived from an EMBL/GenBank/DDBJ whole genome shotgun (WGS) entry which is preliminary data.</text>
</comment>
<dbReference type="Pfam" id="PF01566">
    <property type="entry name" value="Nramp"/>
    <property type="match status" value="1"/>
</dbReference>
<dbReference type="PANTHER" id="PTHR11706:SF33">
    <property type="entry name" value="NATURAL RESISTANCE-ASSOCIATED MACROPHAGE PROTEIN 2"/>
    <property type="match status" value="1"/>
</dbReference>
<gene>
    <name evidence="8" type="ORF">V8G58_13045</name>
</gene>
<evidence type="ECO:0000313" key="8">
    <source>
        <dbReference type="EMBL" id="MFH6772862.1"/>
    </source>
</evidence>
<evidence type="ECO:0000256" key="5">
    <source>
        <dbReference type="ARBA" id="ARBA00022989"/>
    </source>
</evidence>
<evidence type="ECO:0000256" key="4">
    <source>
        <dbReference type="ARBA" id="ARBA00022847"/>
    </source>
</evidence>
<dbReference type="RefSeq" id="WP_344742118.1">
    <property type="nucleotide sequence ID" value="NZ_BAABAY010000007.1"/>
</dbReference>
<evidence type="ECO:0000256" key="2">
    <source>
        <dbReference type="ARBA" id="ARBA00022448"/>
    </source>
</evidence>